<dbReference type="PROSITE" id="PS51411">
    <property type="entry name" value="PSP1_C"/>
    <property type="match status" value="1"/>
</dbReference>
<name>A0A3N4LYT9_9PEZI</name>
<proteinExistence type="predicted"/>
<protein>
    <submittedName>
        <fullName evidence="3">PSP1-domain-containing protein</fullName>
    </submittedName>
</protein>
<dbReference type="InterPro" id="IPR007557">
    <property type="entry name" value="PSP1_C"/>
</dbReference>
<feature type="region of interest" description="Disordered" evidence="1">
    <location>
        <begin position="1"/>
        <end position="81"/>
    </location>
</feature>
<dbReference type="InterPro" id="IPR047767">
    <property type="entry name" value="PSP1-like"/>
</dbReference>
<accession>A0A3N4LYT9</accession>
<feature type="compositionally biased region" description="Polar residues" evidence="1">
    <location>
        <begin position="198"/>
        <end position="207"/>
    </location>
</feature>
<feature type="region of interest" description="Disordered" evidence="1">
    <location>
        <begin position="773"/>
        <end position="845"/>
    </location>
</feature>
<feature type="region of interest" description="Disordered" evidence="1">
    <location>
        <begin position="163"/>
        <end position="211"/>
    </location>
</feature>
<feature type="compositionally biased region" description="Basic and acidic residues" evidence="1">
    <location>
        <begin position="56"/>
        <end position="67"/>
    </location>
</feature>
<feature type="region of interest" description="Disordered" evidence="1">
    <location>
        <begin position="468"/>
        <end position="516"/>
    </location>
</feature>
<feature type="compositionally biased region" description="Polar residues" evidence="1">
    <location>
        <begin position="1"/>
        <end position="43"/>
    </location>
</feature>
<feature type="compositionally biased region" description="Low complexity" evidence="1">
    <location>
        <begin position="177"/>
        <end position="188"/>
    </location>
</feature>
<reference evidence="3 4" key="1">
    <citation type="journal article" date="2018" name="Nat. Ecol. Evol.">
        <title>Pezizomycetes genomes reveal the molecular basis of ectomycorrhizal truffle lifestyle.</title>
        <authorList>
            <person name="Murat C."/>
            <person name="Payen T."/>
            <person name="Noel B."/>
            <person name="Kuo A."/>
            <person name="Morin E."/>
            <person name="Chen J."/>
            <person name="Kohler A."/>
            <person name="Krizsan K."/>
            <person name="Balestrini R."/>
            <person name="Da Silva C."/>
            <person name="Montanini B."/>
            <person name="Hainaut M."/>
            <person name="Levati E."/>
            <person name="Barry K.W."/>
            <person name="Belfiori B."/>
            <person name="Cichocki N."/>
            <person name="Clum A."/>
            <person name="Dockter R.B."/>
            <person name="Fauchery L."/>
            <person name="Guy J."/>
            <person name="Iotti M."/>
            <person name="Le Tacon F."/>
            <person name="Lindquist E.A."/>
            <person name="Lipzen A."/>
            <person name="Malagnac F."/>
            <person name="Mello A."/>
            <person name="Molinier V."/>
            <person name="Miyauchi S."/>
            <person name="Poulain J."/>
            <person name="Riccioni C."/>
            <person name="Rubini A."/>
            <person name="Sitrit Y."/>
            <person name="Splivallo R."/>
            <person name="Traeger S."/>
            <person name="Wang M."/>
            <person name="Zifcakova L."/>
            <person name="Wipf D."/>
            <person name="Zambonelli A."/>
            <person name="Paolocci F."/>
            <person name="Nowrousian M."/>
            <person name="Ottonello S."/>
            <person name="Baldrian P."/>
            <person name="Spatafora J.W."/>
            <person name="Henrissat B."/>
            <person name="Nagy L.G."/>
            <person name="Aury J.M."/>
            <person name="Wincker P."/>
            <person name="Grigoriev I.V."/>
            <person name="Bonfante P."/>
            <person name="Martin F.M."/>
        </authorList>
    </citation>
    <scope>NUCLEOTIDE SEQUENCE [LARGE SCALE GENOMIC DNA]</scope>
    <source>
        <strain evidence="3 4">ATCC MYA-4762</strain>
    </source>
</reference>
<feature type="region of interest" description="Disordered" evidence="1">
    <location>
        <begin position="236"/>
        <end position="270"/>
    </location>
</feature>
<feature type="compositionally biased region" description="Polar residues" evidence="1">
    <location>
        <begin position="809"/>
        <end position="845"/>
    </location>
</feature>
<dbReference type="Proteomes" id="UP000267821">
    <property type="component" value="Unassembled WGS sequence"/>
</dbReference>
<dbReference type="AlphaFoldDB" id="A0A3N4LYT9"/>
<evidence type="ECO:0000256" key="1">
    <source>
        <dbReference type="SAM" id="MobiDB-lite"/>
    </source>
</evidence>
<dbReference type="PANTHER" id="PTHR43830:SF3">
    <property type="entry name" value="PROTEIN PSP1"/>
    <property type="match status" value="1"/>
</dbReference>
<organism evidence="3 4">
    <name type="scientific">Terfezia boudieri ATCC MYA-4762</name>
    <dbReference type="NCBI Taxonomy" id="1051890"/>
    <lineage>
        <taxon>Eukaryota</taxon>
        <taxon>Fungi</taxon>
        <taxon>Dikarya</taxon>
        <taxon>Ascomycota</taxon>
        <taxon>Pezizomycotina</taxon>
        <taxon>Pezizomycetes</taxon>
        <taxon>Pezizales</taxon>
        <taxon>Pezizaceae</taxon>
        <taxon>Terfezia</taxon>
    </lineage>
</organism>
<keyword evidence="4" id="KW-1185">Reference proteome</keyword>
<dbReference type="OrthoDB" id="243127at2759"/>
<dbReference type="GO" id="GO:0005737">
    <property type="term" value="C:cytoplasm"/>
    <property type="evidence" value="ECO:0007669"/>
    <property type="project" value="TreeGrafter"/>
</dbReference>
<sequence>MAEVPLSNTPRLSEISSVESPRNSFDQASTPMLNAGAQTSIPSSYEIMGKKPSPRILDETRVRRSPDSEALVSSDDENDHQGLSYFPQVKRLNNFSSRRPSYAAEFQNRSRTYSVLGGGPLSPTTSHPATPAIDTTAWAAAISASNGSTQPFNLNWGGSIWNTDSRKSPPKPINVRSASISGPSAPSPLFVGSEALPSPTTISTNSPEFPIPIPLQPQLRNYRSMSFSVGQRELEDHTKARLSPPTMLGSRGLQHRPSRPSLLSEEHYAGQPSPLRSVFETEDDEYAAAGEGIFQQNGEYTSQLPGRQRFMSLGYDTSRYRGRSASTTTVPTVSLTTSNGGFFNSRDNDRVMAVEETEDEDDFDMVQRRVNGRSMSMMHSSAEGQRLDSLRRQHWQSVGGTFGGLGEVGPQSRRHSFAAFAANDGTGDYDFAGTHDNDLNLNSGLGLNGNRDRHFEDTRIRARQSLLAPQAPAVGPSPSTPPNQHPMQPYPATRIPQQPSPPPTGPHRGLLGAHSHAASQQRSNHLLYLVSFKACRADVFYVQEGTGLRVRKGDLVIVEADRGTDLGTVIHENITWQQARDYKEYYAKEHLQWLMMFATRRVAAAANAAGSAAPNQFANGPGNNQHGQMQIGQDGAASMELKPKMIKRLAQVHEIQTLRDKEANEAKAKRVCQQKVLEHRLPMEILDAEFQMDWKKLTFYYFADSYINFNSLVTDLFKVYKTRIWMSAMNPASFAHPTAGPGTSGDGLNDQCQQFHSQLTGIAQYSQISPNGLMRPSYQSNLPQPQGHPHGPSFASRASGPQGDFGHLAQQQHNGYPTQFMNGVGSGSHQGPLTTGSSAAAMGNNNPGNLSVTGLDWTAFQGLSLQSH</sequence>
<dbReference type="Pfam" id="PF04468">
    <property type="entry name" value="PSP1"/>
    <property type="match status" value="1"/>
</dbReference>
<dbReference type="PANTHER" id="PTHR43830">
    <property type="entry name" value="PROTEIN PSP1"/>
    <property type="match status" value="1"/>
</dbReference>
<evidence type="ECO:0000313" key="4">
    <source>
        <dbReference type="Proteomes" id="UP000267821"/>
    </source>
</evidence>
<evidence type="ECO:0000259" key="2">
    <source>
        <dbReference type="PROSITE" id="PS51411"/>
    </source>
</evidence>
<dbReference type="InParanoid" id="A0A3N4LYT9"/>
<dbReference type="EMBL" id="ML121530">
    <property type="protein sequence ID" value="RPB28047.1"/>
    <property type="molecule type" value="Genomic_DNA"/>
</dbReference>
<evidence type="ECO:0000313" key="3">
    <source>
        <dbReference type="EMBL" id="RPB28047.1"/>
    </source>
</evidence>
<gene>
    <name evidence="3" type="ORF">L211DRAFT_481923</name>
</gene>
<feature type="domain" description="PSP1 C-terminal" evidence="2">
    <location>
        <begin position="644"/>
        <end position="729"/>
    </location>
</feature>